<dbReference type="EMBL" id="LDJR01000052">
    <property type="protein sequence ID" value="OAK70079.1"/>
    <property type="molecule type" value="Genomic_DNA"/>
</dbReference>
<accession>A0A177ZRG9</accession>
<dbReference type="RefSeq" id="WP_064468271.1">
    <property type="nucleotide sequence ID" value="NZ_LDJR01000052.1"/>
</dbReference>
<dbReference type="STRING" id="217031.ABB05_12925"/>
<dbReference type="AlphaFoldDB" id="A0A177ZRG9"/>
<comment type="caution">
    <text evidence="2">The sequence shown here is derived from an EMBL/GenBank/DDBJ whole genome shotgun (WGS) entry which is preliminary data.</text>
</comment>
<gene>
    <name evidence="2" type="ORF">ABB05_12925</name>
</gene>
<evidence type="ECO:0000313" key="3">
    <source>
        <dbReference type="Proteomes" id="UP000077881"/>
    </source>
</evidence>
<keyword evidence="3" id="KW-1185">Reference proteome</keyword>
<feature type="coiled-coil region" evidence="1">
    <location>
        <begin position="46"/>
        <end position="73"/>
    </location>
</feature>
<proteinExistence type="predicted"/>
<organism evidence="2 3">
    <name type="scientific">Lederbergia galactosidilytica</name>
    <dbReference type="NCBI Taxonomy" id="217031"/>
    <lineage>
        <taxon>Bacteria</taxon>
        <taxon>Bacillati</taxon>
        <taxon>Bacillota</taxon>
        <taxon>Bacilli</taxon>
        <taxon>Bacillales</taxon>
        <taxon>Bacillaceae</taxon>
        <taxon>Lederbergia</taxon>
    </lineage>
</organism>
<evidence type="ECO:0000256" key="1">
    <source>
        <dbReference type="SAM" id="Coils"/>
    </source>
</evidence>
<reference evidence="2 3" key="1">
    <citation type="submission" date="2015-05" db="EMBL/GenBank/DDBJ databases">
        <title>Comparison of genome.</title>
        <authorList>
            <person name="Zheng Z."/>
            <person name="Sun M."/>
        </authorList>
    </citation>
    <scope>NUCLEOTIDE SEQUENCE [LARGE SCALE GENOMIC DNA]</scope>
    <source>
        <strain evidence="2 3">G25-74</strain>
    </source>
</reference>
<name>A0A177ZRG9_9BACI</name>
<evidence type="ECO:0000313" key="2">
    <source>
        <dbReference type="EMBL" id="OAK70079.1"/>
    </source>
</evidence>
<protein>
    <submittedName>
        <fullName evidence="2">Uncharacterized protein</fullName>
    </submittedName>
</protein>
<dbReference type="Proteomes" id="UP000077881">
    <property type="component" value="Unassembled WGS sequence"/>
</dbReference>
<sequence length="126" mass="15089">MDKERLEEIERNIVAIYEKPVKLVGYEITENDYDWLIEQAKRAQYNEIWAERVRKYKQKNKRYREAFKQIKLQILFDGAIEDHRKNIIEIIDEALEGDCIHCNGKGFNGLDYCPQCNQMEVNDDDD</sequence>
<dbReference type="PATRIC" id="fig|217031.6.peg.2782"/>
<keyword evidence="1" id="KW-0175">Coiled coil</keyword>